<keyword evidence="4 7" id="KW-0812">Transmembrane</keyword>
<reference evidence="8" key="1">
    <citation type="journal article" date="2016" name="Insect Biochem. Mol. Biol.">
        <title>Multifaceted biological insights from a draft genome sequence of the tobacco hornworm moth, Manduca sexta.</title>
        <authorList>
            <person name="Kanost M.R."/>
            <person name="Arrese E.L."/>
            <person name="Cao X."/>
            <person name="Chen Y.R."/>
            <person name="Chellapilla S."/>
            <person name="Goldsmith M.R."/>
            <person name="Grosse-Wilde E."/>
            <person name="Heckel D.G."/>
            <person name="Herndon N."/>
            <person name="Jiang H."/>
            <person name="Papanicolaou A."/>
            <person name="Qu J."/>
            <person name="Soulages J.L."/>
            <person name="Vogel H."/>
            <person name="Walters J."/>
            <person name="Waterhouse R.M."/>
            <person name="Ahn S.J."/>
            <person name="Almeida F.C."/>
            <person name="An C."/>
            <person name="Aqrawi P."/>
            <person name="Bretschneider A."/>
            <person name="Bryant W.B."/>
            <person name="Bucks S."/>
            <person name="Chao H."/>
            <person name="Chevignon G."/>
            <person name="Christen J.M."/>
            <person name="Clarke D.F."/>
            <person name="Dittmer N.T."/>
            <person name="Ferguson L.C.F."/>
            <person name="Garavelou S."/>
            <person name="Gordon K.H.J."/>
            <person name="Gunaratna R.T."/>
            <person name="Han Y."/>
            <person name="Hauser F."/>
            <person name="He Y."/>
            <person name="Heidel-Fischer H."/>
            <person name="Hirsh A."/>
            <person name="Hu Y."/>
            <person name="Jiang H."/>
            <person name="Kalra D."/>
            <person name="Klinner C."/>
            <person name="Konig C."/>
            <person name="Kovar C."/>
            <person name="Kroll A.R."/>
            <person name="Kuwar S.S."/>
            <person name="Lee S.L."/>
            <person name="Lehman R."/>
            <person name="Li K."/>
            <person name="Li Z."/>
            <person name="Liang H."/>
            <person name="Lovelace S."/>
            <person name="Lu Z."/>
            <person name="Mansfield J.H."/>
            <person name="McCulloch K.J."/>
            <person name="Mathew T."/>
            <person name="Morton B."/>
            <person name="Muzny D.M."/>
            <person name="Neunemann D."/>
            <person name="Ongeri F."/>
            <person name="Pauchet Y."/>
            <person name="Pu L.L."/>
            <person name="Pyrousis I."/>
            <person name="Rao X.J."/>
            <person name="Redding A."/>
            <person name="Roesel C."/>
            <person name="Sanchez-Gracia A."/>
            <person name="Schaack S."/>
            <person name="Shukla A."/>
            <person name="Tetreau G."/>
            <person name="Wang Y."/>
            <person name="Xiong G.H."/>
            <person name="Traut W."/>
            <person name="Walsh T.K."/>
            <person name="Worley K.C."/>
            <person name="Wu D."/>
            <person name="Wu W."/>
            <person name="Wu Y.Q."/>
            <person name="Zhang X."/>
            <person name="Zou Z."/>
            <person name="Zucker H."/>
            <person name="Briscoe A.D."/>
            <person name="Burmester T."/>
            <person name="Clem R.J."/>
            <person name="Feyereisen R."/>
            <person name="Grimmelikhuijzen C.J.P."/>
            <person name="Hamodrakas S.J."/>
            <person name="Hansson B.S."/>
            <person name="Huguet E."/>
            <person name="Jermiin L.S."/>
            <person name="Lan Q."/>
            <person name="Lehman H.K."/>
            <person name="Lorenzen M."/>
            <person name="Merzendorfer H."/>
            <person name="Michalopoulos I."/>
            <person name="Morton D.B."/>
            <person name="Muthukrishnan S."/>
            <person name="Oakeshott J.G."/>
            <person name="Palmer W."/>
            <person name="Park Y."/>
            <person name="Passarelli A.L."/>
            <person name="Rozas J."/>
            <person name="Schwartz L.M."/>
            <person name="Smith W."/>
            <person name="Southgate A."/>
            <person name="Vilcinskas A."/>
            <person name="Vogt R."/>
            <person name="Wang P."/>
            <person name="Werren J."/>
            <person name="Yu X.Q."/>
            <person name="Zhou J.J."/>
            <person name="Brown S.J."/>
            <person name="Scherer S.E."/>
            <person name="Richards S."/>
            <person name="Blissard G.W."/>
        </authorList>
    </citation>
    <scope>NUCLEOTIDE SEQUENCE</scope>
</reference>
<accession>A0A921YK47</accession>
<dbReference type="OrthoDB" id="30881at2759"/>
<feature type="transmembrane region" description="Helical" evidence="7">
    <location>
        <begin position="108"/>
        <end position="132"/>
    </location>
</feature>
<dbReference type="PANTHER" id="PTHR13353">
    <property type="entry name" value="TRANSMEMBRANE PROTEIN 19"/>
    <property type="match status" value="1"/>
</dbReference>
<dbReference type="GO" id="GO:0016020">
    <property type="term" value="C:membrane"/>
    <property type="evidence" value="ECO:0007669"/>
    <property type="project" value="UniProtKB-SubCell"/>
</dbReference>
<feature type="transmembrane region" description="Helical" evidence="7">
    <location>
        <begin position="37"/>
        <end position="60"/>
    </location>
</feature>
<evidence type="ECO:0000256" key="3">
    <source>
        <dbReference type="ARBA" id="ARBA00014258"/>
    </source>
</evidence>
<feature type="transmembrane region" description="Helical" evidence="7">
    <location>
        <begin position="245"/>
        <end position="266"/>
    </location>
</feature>
<dbReference type="Proteomes" id="UP000791440">
    <property type="component" value="Unassembled WGS sequence"/>
</dbReference>
<dbReference type="Pfam" id="PF01940">
    <property type="entry name" value="DUF92"/>
    <property type="match status" value="1"/>
</dbReference>
<dbReference type="InterPro" id="IPR002794">
    <property type="entry name" value="DUF92_TMEM19"/>
</dbReference>
<keyword evidence="5 7" id="KW-1133">Transmembrane helix</keyword>
<evidence type="ECO:0000313" key="9">
    <source>
        <dbReference type="Proteomes" id="UP000791440"/>
    </source>
</evidence>
<feature type="transmembrane region" description="Helical" evidence="7">
    <location>
        <begin position="286"/>
        <end position="308"/>
    </location>
</feature>
<proteinExistence type="inferred from homology"/>
<evidence type="ECO:0000256" key="2">
    <source>
        <dbReference type="ARBA" id="ARBA00009012"/>
    </source>
</evidence>
<evidence type="ECO:0000313" key="8">
    <source>
        <dbReference type="EMBL" id="KAG6440685.1"/>
    </source>
</evidence>
<gene>
    <name evidence="8" type="ORF">O3G_MSEX001403</name>
</gene>
<sequence>MIRYFYISYSQKFAISVSYFVDTMVPAQNNLMRNGHILPVLLCAIAIPLSMSMWTINLIYSKYLAENQGFDEPLVISPTRWMMSCFIPLVIAVYGIRKRSINFSGAIFGFVVAFILTLSNYSFLAALFVFFVTSSKATKLRSHLKKKFEADYQEGGQRNWVQVLCNGGMAAQLALLYLLDVGSSERPIDFVKDYRASWLTIGVLGVFSCCNGDTWASELGTVLTNTDPFLITSWKKVPKGTNGGVSAMGTVFSCSGGLVIGVAQYITIWYFSDAARWDYAPPQWPIIFFGAWSGLLGSIIDSLMGATLQYSGLNREGKIVNHPSQSVKHISGRNILDNHSVNLISTVIMGLMMPTLSKTIWHLF</sequence>
<evidence type="ECO:0000256" key="1">
    <source>
        <dbReference type="ARBA" id="ARBA00004141"/>
    </source>
</evidence>
<keyword evidence="6 7" id="KW-0472">Membrane</keyword>
<reference evidence="8" key="2">
    <citation type="submission" date="2020-12" db="EMBL/GenBank/DDBJ databases">
        <authorList>
            <person name="Kanost M."/>
        </authorList>
    </citation>
    <scope>NUCLEOTIDE SEQUENCE</scope>
</reference>
<comment type="caution">
    <text evidence="8">The sequence shown here is derived from an EMBL/GenBank/DDBJ whole genome shotgun (WGS) entry which is preliminary data.</text>
</comment>
<organism evidence="8 9">
    <name type="scientific">Manduca sexta</name>
    <name type="common">Tobacco hawkmoth</name>
    <name type="synonym">Tobacco hornworm</name>
    <dbReference type="NCBI Taxonomy" id="7130"/>
    <lineage>
        <taxon>Eukaryota</taxon>
        <taxon>Metazoa</taxon>
        <taxon>Ecdysozoa</taxon>
        <taxon>Arthropoda</taxon>
        <taxon>Hexapoda</taxon>
        <taxon>Insecta</taxon>
        <taxon>Pterygota</taxon>
        <taxon>Neoptera</taxon>
        <taxon>Endopterygota</taxon>
        <taxon>Lepidoptera</taxon>
        <taxon>Glossata</taxon>
        <taxon>Ditrysia</taxon>
        <taxon>Bombycoidea</taxon>
        <taxon>Sphingidae</taxon>
        <taxon>Sphinginae</taxon>
        <taxon>Sphingini</taxon>
        <taxon>Manduca</taxon>
    </lineage>
</organism>
<keyword evidence="9" id="KW-1185">Reference proteome</keyword>
<evidence type="ECO:0000256" key="6">
    <source>
        <dbReference type="ARBA" id="ARBA00023136"/>
    </source>
</evidence>
<feature type="transmembrane region" description="Helical" evidence="7">
    <location>
        <begin position="80"/>
        <end position="96"/>
    </location>
</feature>
<dbReference type="PANTHER" id="PTHR13353:SF5">
    <property type="entry name" value="TRANSMEMBRANE PROTEIN 19"/>
    <property type="match status" value="1"/>
</dbReference>
<comment type="subcellular location">
    <subcellularLocation>
        <location evidence="1">Membrane</location>
        <topology evidence="1">Multi-pass membrane protein</topology>
    </subcellularLocation>
</comment>
<evidence type="ECO:0000256" key="5">
    <source>
        <dbReference type="ARBA" id="ARBA00022989"/>
    </source>
</evidence>
<feature type="transmembrane region" description="Helical" evidence="7">
    <location>
        <begin position="160"/>
        <end position="179"/>
    </location>
</feature>
<comment type="similarity">
    <text evidence="2">Belongs to the TMEM19 family.</text>
</comment>
<dbReference type="AlphaFoldDB" id="A0A921YK47"/>
<dbReference type="EMBL" id="JH668281">
    <property type="protein sequence ID" value="KAG6440685.1"/>
    <property type="molecule type" value="Genomic_DNA"/>
</dbReference>
<protein>
    <recommendedName>
        <fullName evidence="3">Transmembrane protein 19</fullName>
    </recommendedName>
</protein>
<name>A0A921YK47_MANSE</name>
<evidence type="ECO:0000256" key="4">
    <source>
        <dbReference type="ARBA" id="ARBA00022692"/>
    </source>
</evidence>
<evidence type="ECO:0000256" key="7">
    <source>
        <dbReference type="SAM" id="Phobius"/>
    </source>
</evidence>